<dbReference type="PROSITE" id="PS51186">
    <property type="entry name" value="GNAT"/>
    <property type="match status" value="1"/>
</dbReference>
<keyword evidence="2" id="KW-0808">Transferase</keyword>
<dbReference type="EMBL" id="JACHIP010000005">
    <property type="protein sequence ID" value="MBB5058948.1"/>
    <property type="molecule type" value="Genomic_DNA"/>
</dbReference>
<dbReference type="PANTHER" id="PTHR43441:SF2">
    <property type="entry name" value="FAMILY ACETYLTRANSFERASE, PUTATIVE (AFU_ORTHOLOGUE AFUA_7G00850)-RELATED"/>
    <property type="match status" value="1"/>
</dbReference>
<dbReference type="Pfam" id="PF13302">
    <property type="entry name" value="Acetyltransf_3"/>
    <property type="match status" value="1"/>
</dbReference>
<proteinExistence type="predicted"/>
<dbReference type="PANTHER" id="PTHR43441">
    <property type="entry name" value="RIBOSOMAL-PROTEIN-SERINE ACETYLTRANSFERASE"/>
    <property type="match status" value="1"/>
</dbReference>
<evidence type="ECO:0000313" key="2">
    <source>
        <dbReference type="EMBL" id="MBB5058948.1"/>
    </source>
</evidence>
<evidence type="ECO:0000259" key="1">
    <source>
        <dbReference type="PROSITE" id="PS51186"/>
    </source>
</evidence>
<dbReference type="InterPro" id="IPR016181">
    <property type="entry name" value="Acyl_CoA_acyltransferase"/>
</dbReference>
<comment type="caution">
    <text evidence="2">The sequence shown here is derived from an EMBL/GenBank/DDBJ whole genome shotgun (WGS) entry which is preliminary data.</text>
</comment>
<organism evidence="2 3">
    <name type="scientific">Granulicella aggregans</name>
    <dbReference type="NCBI Taxonomy" id="474949"/>
    <lineage>
        <taxon>Bacteria</taxon>
        <taxon>Pseudomonadati</taxon>
        <taxon>Acidobacteriota</taxon>
        <taxon>Terriglobia</taxon>
        <taxon>Terriglobales</taxon>
        <taxon>Acidobacteriaceae</taxon>
        <taxon>Granulicella</taxon>
    </lineage>
</organism>
<dbReference type="GO" id="GO:1990189">
    <property type="term" value="F:protein N-terminal-serine acetyltransferase activity"/>
    <property type="evidence" value="ECO:0007669"/>
    <property type="project" value="TreeGrafter"/>
</dbReference>
<dbReference type="FunFam" id="3.40.630.30:FF:000047">
    <property type="entry name" value="Acetyltransferase, GNAT family"/>
    <property type="match status" value="1"/>
</dbReference>
<sequence>MEVSGWNGVPNPEHKTLDGAYVRLEPLQAEAHASSLFRASQAPGAEDRFRYLFDEPPTDLGAFSEWVSKLEPSRDPMFFAVIDKRTGLTEGRQTLMRINRAHGVIEIGNILWGPAIARTRAATEALFLFADYIFALGYRRFEWKCNDLNVPSKRAAKRFGFQYEGLFRRHMVVKGQSRDTAWFSMLDSEWPRLRVGYLRWLNPENFDSSGQQLSKLRFEP</sequence>
<protein>
    <submittedName>
        <fullName evidence="2">RimJ/RimL family protein N-acetyltransferase</fullName>
    </submittedName>
</protein>
<dbReference type="InterPro" id="IPR051908">
    <property type="entry name" value="Ribosomal_N-acetyltransferase"/>
</dbReference>
<dbReference type="SUPFAM" id="SSF55729">
    <property type="entry name" value="Acyl-CoA N-acyltransferases (Nat)"/>
    <property type="match status" value="1"/>
</dbReference>
<evidence type="ECO:0000313" key="3">
    <source>
        <dbReference type="Proteomes" id="UP000540989"/>
    </source>
</evidence>
<gene>
    <name evidence="2" type="ORF">HDF16_003671</name>
</gene>
<reference evidence="2 3" key="1">
    <citation type="submission" date="2020-08" db="EMBL/GenBank/DDBJ databases">
        <title>Genomic Encyclopedia of Type Strains, Phase IV (KMG-V): Genome sequencing to study the core and pangenomes of soil and plant-associated prokaryotes.</title>
        <authorList>
            <person name="Whitman W."/>
        </authorList>
    </citation>
    <scope>NUCLEOTIDE SEQUENCE [LARGE SCALE GENOMIC DNA]</scope>
    <source>
        <strain evidence="2 3">M8UP14</strain>
    </source>
</reference>
<accession>A0A7W7ZFT1</accession>
<keyword evidence="3" id="KW-1185">Reference proteome</keyword>
<dbReference type="AlphaFoldDB" id="A0A7W7ZFT1"/>
<feature type="domain" description="N-acetyltransferase" evidence="1">
    <location>
        <begin position="35"/>
        <end position="179"/>
    </location>
</feature>
<dbReference type="RefSeq" id="WP_184219579.1">
    <property type="nucleotide sequence ID" value="NZ_JACHIP010000005.1"/>
</dbReference>
<dbReference type="InterPro" id="IPR000182">
    <property type="entry name" value="GNAT_dom"/>
</dbReference>
<dbReference type="Gene3D" id="3.40.630.30">
    <property type="match status" value="1"/>
</dbReference>
<dbReference type="GO" id="GO:0008999">
    <property type="term" value="F:protein-N-terminal-alanine acetyltransferase activity"/>
    <property type="evidence" value="ECO:0007669"/>
    <property type="project" value="TreeGrafter"/>
</dbReference>
<name>A0A7W7ZFT1_9BACT</name>
<dbReference type="Proteomes" id="UP000540989">
    <property type="component" value="Unassembled WGS sequence"/>
</dbReference>